<evidence type="ECO:0000256" key="2">
    <source>
        <dbReference type="ARBA" id="ARBA00004442"/>
    </source>
</evidence>
<comment type="caution">
    <text evidence="10">The sequence shown here is derived from an EMBL/GenBank/DDBJ whole genome shotgun (WGS) entry which is preliminary data.</text>
</comment>
<sequence length="1931" mass="203281">MNILNTKHWVITLLLSLAGLAQANQTYWVNVNSLVQIPPYTNDWTEAAHTVQQVLPYVEDGDQIFVAEGTYTLTSSIVVTNDISIQGFWVDGPEDVVFDGQGLYTCFDLGDTDSDLYNFTIRNGKDPAVRCSGTQPLVNSCIIEKTDGTGMVKGRASKCTFQNNTGAYYGGGANSTIATDCSFLNNEATQGGGGYQITATGCTFQNNVSSREGGGLYNSTATNSLILANTASGSGGGMISGSAVGCAISGNHSSNYGGGLYQVTATHCTITENTANIGGGMTYGRAYNSILWNNTASDNSPNVYGTQIYSCCTPDSTTNGSITNNPQLVSLFHLAAASPCVGAGDAAYAALTDIEGAAWATPPSIGCDEVTSEGLIHAHNNLPQFITAGQEIFFDAYVEGPVTQTILDFGDGSALTNSTSLTQSHTWAYGNYHVVLTGKSGYSTSITNTIYVRKDETKTIYVSDADGDDSNDGLSWATARKTIQAGVDAQDYVGGLVLVSNGTYSVTEQINVNKNIRIESLNGAEQTIIQGDAYHRIFHLGNQHCRIKGFTIRNGGHYEPEGTSGGTIYSSSHDPVVEACLITGNTGNSGSIMWRGTATNCTFSFNAAGNGPGAMLSGIAVDCLFENNRGLGGGSGGGAMSGGVATRCVFKNNTNLKNGGAMYEGTAYDCQFIGNSTTSYGGGAYGTDAYNCVFNGNKANQYGGGLYGGSATHCTLTANRAVNGGGTYSSTLDHCIIWYNEALQSFDNIAYGTITTSCSPDLEHGVDGNITNNPQLVSASHIKLSSPCTGTGDILRDTLDIDGEHWRSAPAIGCDEPADPPTGAVTITLNGPTEIPAGFNAFYTVDFQGAFERDQIDFGDGFIATGSGVIPFGHSWSTPGTYDLIVTAWNNNHQDRYSITNTITVFDADFSTLYVRTDGDDNNNGRSWFNAKQTIQAAVDAQELHGGRVVVSNGTYTLTETISIDKDIQLLSANGAEHTIIDGGSTNDYTGVGCLDIADNHTTVRDITFRNGRDRNSTKYYSGGGIFCNYSLSPQISNCVFDGNSATKGGALAYGTATDCLFTNNWSWNGSGGGLYMGRANGCEFIGNYARDAGGGMYAGIATDCIFRENRCDSNYGGGMRYGTANRCVFENNTASYGGGLADGNAHDCRFNGNMALNGGGGMRYGTANRCYFYGNRTLRQGGGMLNGTANSCCFTGNKATDYGGAMAYTTANHCTITANHSGTKGGGMFSGKANSCIAWFNTADDEGNDLYSANPDYTCSPDATHGEDGCITNQPALVSASHLAVESPCRDLGDPATAVGTDIDGAVWLNAPPMGCDEPDMALSPDIEIGLIGPTHVLEDVAAPYIASFNGETKQTIIDFADGTRITNALGTIIHTWADPGTYDVVLTGYNLDNQQGTAFTQQVMVASAFTSSLHVDPVTGDDANHGLSWDAPKATIQAAVDAQNVYGGNVFVRGINHITATVNIDKSICVSGAFDSAATVDAGSSNRCFNLGYSECVLEYLTIRSGAASTLGYSNNEGGGIYCANSAPLITSSTIEGCVAYNGAGVYKGTLEHCTLSNNVASSSGGAAYESSLTQSTISSNSAQYGGGIYGGIANECMLSNNTATTVGGGAYYSTVSFSTLTDNTAPSGGGLASCTSDRCDIFFNYATSAHGGGTHKGTAHNCTIHNNAAIQYGGGTYSTTLYNCTVAENGAENGGGVYGSSVYNSIVWSNVAFNAENKADLASASARNSCSPDLTPSTYYGNITNAPLFVAMAPDILIRGGDYYLSNLSPCINAGENSYVSTDIDYNGLYRIRYGTVDMGACEMWLTGDSDGDEMDDAWELENFGGVTNAIASENADTDPHSNYEEYVAGTDPFDSDSYFRITQQELTNDITVLHWDSVYNRAYQVLWTDSLTNSFQPIYPAVHYPEESYTVENTNTAAFYKINVWID</sequence>
<dbReference type="InterPro" id="IPR011050">
    <property type="entry name" value="Pectin_lyase_fold/virulence"/>
</dbReference>
<dbReference type="InterPro" id="IPR051246">
    <property type="entry name" value="WDR48"/>
</dbReference>
<dbReference type="Gene3D" id="2.160.20.10">
    <property type="entry name" value="Single-stranded right-handed beta-helix, Pectin lyase-like"/>
    <property type="match status" value="4"/>
</dbReference>
<keyword evidence="4" id="KW-0964">Secreted</keyword>
<evidence type="ECO:0000256" key="6">
    <source>
        <dbReference type="ARBA" id="ARBA00023136"/>
    </source>
</evidence>
<dbReference type="InterPro" id="IPR012334">
    <property type="entry name" value="Pectin_lyas_fold"/>
</dbReference>
<feature type="domain" description="PKD/Chitinase" evidence="9">
    <location>
        <begin position="813"/>
        <end position="906"/>
    </location>
</feature>
<gene>
    <name evidence="10" type="ORF">P9H32_09910</name>
</gene>
<evidence type="ECO:0000313" key="11">
    <source>
        <dbReference type="Proteomes" id="UP001290861"/>
    </source>
</evidence>
<dbReference type="InterPro" id="IPR022409">
    <property type="entry name" value="PKD/Chitinase_dom"/>
</dbReference>
<dbReference type="SMART" id="SM00089">
    <property type="entry name" value="PKD"/>
    <property type="match status" value="3"/>
</dbReference>
<dbReference type="EMBL" id="JARVCO010000010">
    <property type="protein sequence ID" value="MDZ8118942.1"/>
    <property type="molecule type" value="Genomic_DNA"/>
</dbReference>
<accession>A0ABU5MXP0</accession>
<dbReference type="InterPro" id="IPR035986">
    <property type="entry name" value="PKD_dom_sf"/>
</dbReference>
<dbReference type="InterPro" id="IPR000601">
    <property type="entry name" value="PKD_dom"/>
</dbReference>
<evidence type="ECO:0000256" key="7">
    <source>
        <dbReference type="ARBA" id="ARBA00023237"/>
    </source>
</evidence>
<feature type="chain" id="PRO_5046079924" evidence="8">
    <location>
        <begin position="24"/>
        <end position="1931"/>
    </location>
</feature>
<evidence type="ECO:0000259" key="9">
    <source>
        <dbReference type="SMART" id="SM00089"/>
    </source>
</evidence>
<evidence type="ECO:0000256" key="8">
    <source>
        <dbReference type="SAM" id="SignalP"/>
    </source>
</evidence>
<evidence type="ECO:0000256" key="4">
    <source>
        <dbReference type="ARBA" id="ARBA00022525"/>
    </source>
</evidence>
<evidence type="ECO:0000256" key="5">
    <source>
        <dbReference type="ARBA" id="ARBA00022729"/>
    </source>
</evidence>
<dbReference type="InterPro" id="IPR006626">
    <property type="entry name" value="PbH1"/>
</dbReference>
<evidence type="ECO:0000256" key="3">
    <source>
        <dbReference type="ARBA" id="ARBA00004613"/>
    </source>
</evidence>
<proteinExistence type="predicted"/>
<organism evidence="10 11">
    <name type="scientific">Pontiella agarivorans</name>
    <dbReference type="NCBI Taxonomy" id="3038953"/>
    <lineage>
        <taxon>Bacteria</taxon>
        <taxon>Pseudomonadati</taxon>
        <taxon>Kiritimatiellota</taxon>
        <taxon>Kiritimatiellia</taxon>
        <taxon>Kiritimatiellales</taxon>
        <taxon>Pontiellaceae</taxon>
        <taxon>Pontiella</taxon>
    </lineage>
</organism>
<dbReference type="SUPFAM" id="SSF49299">
    <property type="entry name" value="PKD domain"/>
    <property type="match status" value="3"/>
</dbReference>
<dbReference type="Pfam" id="PF02415">
    <property type="entry name" value="Chlam_PMP"/>
    <property type="match status" value="1"/>
</dbReference>
<feature type="domain" description="PKD/Chitinase" evidence="9">
    <location>
        <begin position="373"/>
        <end position="455"/>
    </location>
</feature>
<dbReference type="Pfam" id="PF00801">
    <property type="entry name" value="PKD"/>
    <property type="match status" value="1"/>
</dbReference>
<dbReference type="InterPro" id="IPR013783">
    <property type="entry name" value="Ig-like_fold"/>
</dbReference>
<dbReference type="PANTHER" id="PTHR19862">
    <property type="entry name" value="WD REPEAT-CONTAINING PROTEIN 48"/>
    <property type="match status" value="1"/>
</dbReference>
<protein>
    <submittedName>
        <fullName evidence="10">PKD domain-containing protein</fullName>
    </submittedName>
</protein>
<evidence type="ECO:0000313" key="10">
    <source>
        <dbReference type="EMBL" id="MDZ8118942.1"/>
    </source>
</evidence>
<keyword evidence="7" id="KW-0998">Cell outer membrane</keyword>
<keyword evidence="5 8" id="KW-0732">Signal</keyword>
<dbReference type="InterPro" id="IPR003368">
    <property type="entry name" value="POMP_repeat"/>
</dbReference>
<dbReference type="RefSeq" id="WP_322608735.1">
    <property type="nucleotide sequence ID" value="NZ_JARVCO010000010.1"/>
</dbReference>
<reference evidence="10 11" key="1">
    <citation type="journal article" date="2024" name="Appl. Environ. Microbiol.">
        <title>Pontiella agarivorans sp. nov., a novel marine anaerobic bacterium capable of degrading macroalgal polysaccharides and fixing nitrogen.</title>
        <authorList>
            <person name="Liu N."/>
            <person name="Kivenson V."/>
            <person name="Peng X."/>
            <person name="Cui Z."/>
            <person name="Lankiewicz T.S."/>
            <person name="Gosselin K.M."/>
            <person name="English C.J."/>
            <person name="Blair E.M."/>
            <person name="O'Malley M.A."/>
            <person name="Valentine D.L."/>
        </authorList>
    </citation>
    <scope>NUCLEOTIDE SEQUENCE [LARGE SCALE GENOMIC DNA]</scope>
    <source>
        <strain evidence="10 11">NLcol2</strain>
    </source>
</reference>
<keyword evidence="11" id="KW-1185">Reference proteome</keyword>
<feature type="signal peptide" evidence="8">
    <location>
        <begin position="1"/>
        <end position="23"/>
    </location>
</feature>
<evidence type="ECO:0000256" key="1">
    <source>
        <dbReference type="ARBA" id="ARBA00004196"/>
    </source>
</evidence>
<name>A0ABU5MXP0_9BACT</name>
<dbReference type="Gene3D" id="2.60.40.10">
    <property type="entry name" value="Immunoglobulins"/>
    <property type="match status" value="3"/>
</dbReference>
<comment type="subcellular location">
    <subcellularLocation>
        <location evidence="1">Cell envelope</location>
    </subcellularLocation>
    <subcellularLocation>
        <location evidence="2">Cell outer membrane</location>
    </subcellularLocation>
    <subcellularLocation>
        <location evidence="3">Secreted</location>
    </subcellularLocation>
</comment>
<dbReference type="PANTHER" id="PTHR19862:SF14">
    <property type="entry name" value="WD REPEAT-CONTAINING PROTEIN 48"/>
    <property type="match status" value="1"/>
</dbReference>
<dbReference type="SUPFAM" id="SSF51126">
    <property type="entry name" value="Pectin lyase-like"/>
    <property type="match status" value="4"/>
</dbReference>
<dbReference type="SMART" id="SM00710">
    <property type="entry name" value="PbH1"/>
    <property type="match status" value="19"/>
</dbReference>
<keyword evidence="6" id="KW-0472">Membrane</keyword>
<dbReference type="Proteomes" id="UP001290861">
    <property type="component" value="Unassembled WGS sequence"/>
</dbReference>
<feature type="domain" description="PKD/Chitinase" evidence="9">
    <location>
        <begin position="1330"/>
        <end position="1409"/>
    </location>
</feature>